<name>R7Q9F2_CHOCR</name>
<evidence type="ECO:0000256" key="1">
    <source>
        <dbReference type="ARBA" id="ARBA00005216"/>
    </source>
</evidence>
<dbReference type="Pfam" id="PF02826">
    <property type="entry name" value="2-Hacid_dh_C"/>
    <property type="match status" value="1"/>
</dbReference>
<evidence type="ECO:0000256" key="3">
    <source>
        <dbReference type="ARBA" id="ARBA00011881"/>
    </source>
</evidence>
<evidence type="ECO:0000256" key="9">
    <source>
        <dbReference type="ARBA" id="ARBA00023002"/>
    </source>
</evidence>
<evidence type="ECO:0000256" key="7">
    <source>
        <dbReference type="ARBA" id="ARBA00022605"/>
    </source>
</evidence>
<dbReference type="RefSeq" id="XP_005714986.1">
    <property type="nucleotide sequence ID" value="XM_005714929.1"/>
</dbReference>
<dbReference type="OrthoDB" id="298012at2759"/>
<evidence type="ECO:0000256" key="2">
    <source>
        <dbReference type="ARBA" id="ARBA00005854"/>
    </source>
</evidence>
<dbReference type="AlphaFoldDB" id="R7Q9F2"/>
<dbReference type="InterPro" id="IPR006140">
    <property type="entry name" value="D-isomer_DH_NAD-bd"/>
</dbReference>
<dbReference type="PROSITE" id="PS00670">
    <property type="entry name" value="D_2_HYDROXYACID_DH_2"/>
    <property type="match status" value="1"/>
</dbReference>
<dbReference type="CDD" id="cd12173">
    <property type="entry name" value="PGDH_4"/>
    <property type="match status" value="1"/>
</dbReference>
<evidence type="ECO:0000256" key="10">
    <source>
        <dbReference type="ARBA" id="ARBA00023027"/>
    </source>
</evidence>
<keyword evidence="11 13" id="KW-0718">Serine biosynthesis</keyword>
<dbReference type="OMA" id="NIAGMQV"/>
<dbReference type="PANTHER" id="PTHR42938">
    <property type="entry name" value="FORMATE DEHYDROGENASE 1"/>
    <property type="match status" value="1"/>
</dbReference>
<evidence type="ECO:0000259" key="15">
    <source>
        <dbReference type="Pfam" id="PF02826"/>
    </source>
</evidence>
<comment type="similarity">
    <text evidence="2 13">Belongs to the D-isomer specific 2-hydroxyacid dehydrogenase family.</text>
</comment>
<proteinExistence type="inferred from homology"/>
<dbReference type="InterPro" id="IPR029753">
    <property type="entry name" value="D-isomer_DH_CS"/>
</dbReference>
<reference evidence="17" key="1">
    <citation type="journal article" date="2013" name="Proc. Natl. Acad. Sci. U.S.A.">
        <title>Genome structure and metabolic features in the red seaweed Chondrus crispus shed light on evolution of the Archaeplastida.</title>
        <authorList>
            <person name="Collen J."/>
            <person name="Porcel B."/>
            <person name="Carre W."/>
            <person name="Ball S.G."/>
            <person name="Chaparro C."/>
            <person name="Tonon T."/>
            <person name="Barbeyron T."/>
            <person name="Michel G."/>
            <person name="Noel B."/>
            <person name="Valentin K."/>
            <person name="Elias M."/>
            <person name="Artiguenave F."/>
            <person name="Arun A."/>
            <person name="Aury J.M."/>
            <person name="Barbosa-Neto J.F."/>
            <person name="Bothwell J.H."/>
            <person name="Bouget F.Y."/>
            <person name="Brillet L."/>
            <person name="Cabello-Hurtado F."/>
            <person name="Capella-Gutierrez S."/>
            <person name="Charrier B."/>
            <person name="Cladiere L."/>
            <person name="Cock J.M."/>
            <person name="Coelho S.M."/>
            <person name="Colleoni C."/>
            <person name="Czjzek M."/>
            <person name="Da Silva C."/>
            <person name="Delage L."/>
            <person name="Denoeud F."/>
            <person name="Deschamps P."/>
            <person name="Dittami S.M."/>
            <person name="Gabaldon T."/>
            <person name="Gachon C.M."/>
            <person name="Groisillier A."/>
            <person name="Herve C."/>
            <person name="Jabbari K."/>
            <person name="Katinka M."/>
            <person name="Kloareg B."/>
            <person name="Kowalczyk N."/>
            <person name="Labadie K."/>
            <person name="Leblanc C."/>
            <person name="Lopez P.J."/>
            <person name="McLachlan D.H."/>
            <person name="Meslet-Cladiere L."/>
            <person name="Moustafa A."/>
            <person name="Nehr Z."/>
            <person name="Nyvall Collen P."/>
            <person name="Panaud O."/>
            <person name="Partensky F."/>
            <person name="Poulain J."/>
            <person name="Rensing S.A."/>
            <person name="Rousvoal S."/>
            <person name="Samson G."/>
            <person name="Symeonidi A."/>
            <person name="Weissenbach J."/>
            <person name="Zambounis A."/>
            <person name="Wincker P."/>
            <person name="Boyen C."/>
        </authorList>
    </citation>
    <scope>NUCLEOTIDE SEQUENCE [LARGE SCALE GENOMIC DNA]</scope>
    <source>
        <strain evidence="17">cv. Stackhouse</strain>
    </source>
</reference>
<dbReference type="SUPFAM" id="SSF51735">
    <property type="entry name" value="NAD(P)-binding Rossmann-fold domains"/>
    <property type="match status" value="1"/>
</dbReference>
<comment type="subunit">
    <text evidence="3">Homotetramer.</text>
</comment>
<accession>R7Q9F2</accession>
<evidence type="ECO:0000256" key="11">
    <source>
        <dbReference type="ARBA" id="ARBA00023299"/>
    </source>
</evidence>
<evidence type="ECO:0000256" key="5">
    <source>
        <dbReference type="ARBA" id="ARBA00021582"/>
    </source>
</evidence>
<dbReference type="UniPathway" id="UPA00135">
    <property type="reaction ID" value="UER00196"/>
</dbReference>
<keyword evidence="10 13" id="KW-0520">NAD</keyword>
<keyword evidence="8" id="KW-0007">Acetylation</keyword>
<dbReference type="STRING" id="2769.R7Q9F2"/>
<keyword evidence="7 13" id="KW-0028">Amino-acid biosynthesis</keyword>
<dbReference type="PANTHER" id="PTHR42938:SF22">
    <property type="entry name" value="D-3-PHOSPHOGLYCERATE DEHYDROGENASE"/>
    <property type="match status" value="1"/>
</dbReference>
<evidence type="ECO:0000256" key="4">
    <source>
        <dbReference type="ARBA" id="ARBA00013143"/>
    </source>
</evidence>
<sequence>MGITFVASLPLTLRPSRAQLSPLRAPARARSIRLVRMVSAPERTEASPANVKVEPMSVLLPEKLSEEGIALLSNTFSVVKKLDLTPETLLEEIPHHDAIIIRSGTKMTKEVINAAKKLKVIGRAGVGVDNIDIPAATERGVLVVNAPTGNCVAAAEHSIALLCSMARLIGPADATIKGEGWNRSAFVGASLVDKTLGIVGLGRIGREVAKRARGLGMKVIASDPFTSEEAAAAIGVTLVPFDEVLSGSDFITLHIPLIDSTRNLLNAAAFDKMKQGVRIINAARGGIVVEEALLAAIESGKCAGAALDCFEYEPPHKHPGSISAKIVQNPKVLATPHLGASTREAQEDVAVEIATAVRDTLNGDMVATMINAPAMAPEVLKALKPRAQLCERLGRLTYYMSGEALQGEVAVDYHIPGAGDTRILRAGLIKGLMQPAISLPISIVNAESVAAVHNLNLAETNHFPPSFDGSNEVVVTVKDCPVIEGRVVNGKPHVTRIGRFEVDLCLEGTILCYSQDDCPGQMGRVGTLFGNANVNISSMTLARDKNSSKALVLLGLDSDPSAELLKQVETTVNDDELLPLVIKF</sequence>
<dbReference type="GO" id="GO:0004617">
    <property type="term" value="F:phosphoglycerate dehydrogenase activity"/>
    <property type="evidence" value="ECO:0007669"/>
    <property type="project" value="UniProtKB-EC"/>
</dbReference>
<evidence type="ECO:0000256" key="12">
    <source>
        <dbReference type="ARBA" id="ARBA00048731"/>
    </source>
</evidence>
<dbReference type="InterPro" id="IPR029009">
    <property type="entry name" value="ASB_dom_sf"/>
</dbReference>
<dbReference type="Gene3D" id="3.40.50.720">
    <property type="entry name" value="NAD(P)-binding Rossmann-like Domain"/>
    <property type="match status" value="2"/>
</dbReference>
<dbReference type="EC" id="1.1.1.95" evidence="4 13"/>
<dbReference type="KEGG" id="ccp:CHC_T00003586001"/>
<dbReference type="NCBIfam" id="TIGR01327">
    <property type="entry name" value="PGDH"/>
    <property type="match status" value="1"/>
</dbReference>
<evidence type="ECO:0000259" key="14">
    <source>
        <dbReference type="Pfam" id="PF00389"/>
    </source>
</evidence>
<keyword evidence="6" id="KW-0597">Phosphoprotein</keyword>
<comment type="pathway">
    <text evidence="1 13">Amino-acid biosynthesis; L-serine biosynthesis; L-serine from 3-phospho-D-glycerate: step 1/3.</text>
</comment>
<dbReference type="SUPFAM" id="SSF143548">
    <property type="entry name" value="Serine metabolism enzymes domain"/>
    <property type="match status" value="1"/>
</dbReference>
<dbReference type="EMBL" id="HG001721">
    <property type="protein sequence ID" value="CDF35167.1"/>
    <property type="molecule type" value="Genomic_DNA"/>
</dbReference>
<evidence type="ECO:0000256" key="8">
    <source>
        <dbReference type="ARBA" id="ARBA00022990"/>
    </source>
</evidence>
<protein>
    <recommendedName>
        <fullName evidence="5 13">D-3-phosphoglycerate dehydrogenase</fullName>
        <ecNumber evidence="4 13">1.1.1.95</ecNumber>
    </recommendedName>
</protein>
<comment type="catalytic activity">
    <reaction evidence="12 13">
        <text>(2R)-3-phosphoglycerate + NAD(+) = 3-phosphooxypyruvate + NADH + H(+)</text>
        <dbReference type="Rhea" id="RHEA:12641"/>
        <dbReference type="ChEBI" id="CHEBI:15378"/>
        <dbReference type="ChEBI" id="CHEBI:18110"/>
        <dbReference type="ChEBI" id="CHEBI:57540"/>
        <dbReference type="ChEBI" id="CHEBI:57945"/>
        <dbReference type="ChEBI" id="CHEBI:58272"/>
        <dbReference type="EC" id="1.1.1.95"/>
    </reaction>
</comment>
<dbReference type="InterPro" id="IPR006236">
    <property type="entry name" value="PGDH"/>
</dbReference>
<dbReference type="FunFam" id="3.40.50.720:FF:000021">
    <property type="entry name" value="D-3-phosphoglycerate dehydrogenase"/>
    <property type="match status" value="1"/>
</dbReference>
<dbReference type="InterPro" id="IPR006139">
    <property type="entry name" value="D-isomer_2_OHA_DH_cat_dom"/>
</dbReference>
<evidence type="ECO:0000256" key="6">
    <source>
        <dbReference type="ARBA" id="ARBA00022553"/>
    </source>
</evidence>
<dbReference type="InterPro" id="IPR045865">
    <property type="entry name" value="ACT-like_dom_sf"/>
</dbReference>
<dbReference type="PhylomeDB" id="R7Q9F2"/>
<feature type="domain" description="D-isomer specific 2-hydroxyacid dehydrogenase NAD-binding" evidence="15">
    <location>
        <begin position="159"/>
        <end position="339"/>
    </location>
</feature>
<evidence type="ECO:0000313" key="17">
    <source>
        <dbReference type="Proteomes" id="UP000012073"/>
    </source>
</evidence>
<dbReference type="SUPFAM" id="SSF52283">
    <property type="entry name" value="Formate/glycerate dehydrogenase catalytic domain-like"/>
    <property type="match status" value="1"/>
</dbReference>
<dbReference type="Gene3D" id="3.30.1330.90">
    <property type="entry name" value="D-3-phosphoglycerate dehydrogenase, domain 3"/>
    <property type="match status" value="1"/>
</dbReference>
<keyword evidence="17" id="KW-1185">Reference proteome</keyword>
<keyword evidence="9 13" id="KW-0560">Oxidoreductase</keyword>
<dbReference type="PROSITE" id="PS00671">
    <property type="entry name" value="D_2_HYDROXYACID_DH_3"/>
    <property type="match status" value="1"/>
</dbReference>
<dbReference type="GeneID" id="17322702"/>
<dbReference type="Pfam" id="PF00389">
    <property type="entry name" value="2-Hacid_dh"/>
    <property type="match status" value="1"/>
</dbReference>
<dbReference type="SUPFAM" id="SSF55021">
    <property type="entry name" value="ACT-like"/>
    <property type="match status" value="1"/>
</dbReference>
<dbReference type="Gene3D" id="3.30.70.260">
    <property type="match status" value="1"/>
</dbReference>
<evidence type="ECO:0000313" key="16">
    <source>
        <dbReference type="EMBL" id="CDF35167.1"/>
    </source>
</evidence>
<feature type="domain" description="D-isomer specific 2-hydroxyacid dehydrogenase catalytic" evidence="14">
    <location>
        <begin position="58"/>
        <end position="371"/>
    </location>
</feature>
<dbReference type="Proteomes" id="UP000012073">
    <property type="component" value="Unassembled WGS sequence"/>
</dbReference>
<evidence type="ECO:0000256" key="13">
    <source>
        <dbReference type="RuleBase" id="RU363003"/>
    </source>
</evidence>
<organism evidence="16 17">
    <name type="scientific">Chondrus crispus</name>
    <name type="common">Carrageen Irish moss</name>
    <name type="synonym">Polymorpha crispa</name>
    <dbReference type="NCBI Taxonomy" id="2769"/>
    <lineage>
        <taxon>Eukaryota</taxon>
        <taxon>Rhodophyta</taxon>
        <taxon>Florideophyceae</taxon>
        <taxon>Rhodymeniophycidae</taxon>
        <taxon>Gigartinales</taxon>
        <taxon>Gigartinaceae</taxon>
        <taxon>Chondrus</taxon>
    </lineage>
</organism>
<dbReference type="InterPro" id="IPR036291">
    <property type="entry name" value="NAD(P)-bd_dom_sf"/>
</dbReference>
<gene>
    <name evidence="16" type="ORF">CHC_T00003586001</name>
</gene>
<dbReference type="Gramene" id="CDF35167">
    <property type="protein sequence ID" value="CDF35167"/>
    <property type="gene ID" value="CHC_T00003586001"/>
</dbReference>
<dbReference type="GO" id="GO:0006564">
    <property type="term" value="P:L-serine biosynthetic process"/>
    <property type="evidence" value="ECO:0007669"/>
    <property type="project" value="UniProtKB-KW"/>
</dbReference>
<dbReference type="GO" id="GO:0051287">
    <property type="term" value="F:NAD binding"/>
    <property type="evidence" value="ECO:0007669"/>
    <property type="project" value="UniProtKB-UniRule"/>
</dbReference>